<keyword evidence="3" id="KW-1185">Reference proteome</keyword>
<dbReference type="KEGG" id="slf:JEQ17_39995"/>
<feature type="region of interest" description="Disordered" evidence="1">
    <location>
        <begin position="1"/>
        <end position="23"/>
    </location>
</feature>
<evidence type="ECO:0000313" key="2">
    <source>
        <dbReference type="EMBL" id="QQM44982.1"/>
    </source>
</evidence>
<proteinExistence type="predicted"/>
<sequence>MSAHREQLALLPDDPPAYGGPAAVPSVPIRTSGRTEYSVQCTGPSGCGEHHRHTGPGVRMGPCGAEYTVPAVADAPDPP</sequence>
<reference evidence="2 3" key="1">
    <citation type="submission" date="2020-12" db="EMBL/GenBank/DDBJ databases">
        <title>A novel species.</title>
        <authorList>
            <person name="Li K."/>
        </authorList>
    </citation>
    <scope>NUCLEOTIDE SEQUENCE [LARGE SCALE GENOMIC DNA]</scope>
    <source>
        <strain evidence="2 3">ZYC-3</strain>
    </source>
</reference>
<gene>
    <name evidence="2" type="ORF">JEQ17_39995</name>
</gene>
<dbReference type="Proteomes" id="UP000595636">
    <property type="component" value="Chromosome"/>
</dbReference>
<organism evidence="2 3">
    <name type="scientific">Streptomyces liliifuscus</name>
    <dbReference type="NCBI Taxonomy" id="2797636"/>
    <lineage>
        <taxon>Bacteria</taxon>
        <taxon>Bacillati</taxon>
        <taxon>Actinomycetota</taxon>
        <taxon>Actinomycetes</taxon>
        <taxon>Kitasatosporales</taxon>
        <taxon>Streptomycetaceae</taxon>
        <taxon>Streptomyces</taxon>
    </lineage>
</organism>
<protein>
    <submittedName>
        <fullName evidence="2">Uncharacterized protein</fullName>
    </submittedName>
</protein>
<dbReference type="RefSeq" id="WP_200399793.1">
    <property type="nucleotide sequence ID" value="NZ_CP066831.1"/>
</dbReference>
<accession>A0A7T7RFP8</accession>
<dbReference type="EMBL" id="CP066831">
    <property type="protein sequence ID" value="QQM44982.1"/>
    <property type="molecule type" value="Genomic_DNA"/>
</dbReference>
<name>A0A7T7RFP8_9ACTN</name>
<dbReference type="AlphaFoldDB" id="A0A7T7RFP8"/>
<evidence type="ECO:0000313" key="3">
    <source>
        <dbReference type="Proteomes" id="UP000595636"/>
    </source>
</evidence>
<evidence type="ECO:0000256" key="1">
    <source>
        <dbReference type="SAM" id="MobiDB-lite"/>
    </source>
</evidence>